<sequence>MILRLSFARVHEWGSTTVFDYSPEAGSSYRWFTPLTEGSAGTSSLPVEILGVQAATLDGRTVNALHNDQVQELELCDKENTGVSSRLMGRDG</sequence>
<dbReference type="AlphaFoldDB" id="M1W6X7"/>
<evidence type="ECO:0000313" key="1">
    <source>
        <dbReference type="EMBL" id="CCE34921.1"/>
    </source>
</evidence>
<keyword evidence="2" id="KW-1185">Reference proteome</keyword>
<evidence type="ECO:0000313" key="2">
    <source>
        <dbReference type="Proteomes" id="UP000016801"/>
    </source>
</evidence>
<dbReference type="Proteomes" id="UP000016801">
    <property type="component" value="Unassembled WGS sequence"/>
</dbReference>
<proteinExistence type="predicted"/>
<protein>
    <submittedName>
        <fullName evidence="1">Uncharacterized protein</fullName>
    </submittedName>
</protein>
<reference evidence="1 2" key="1">
    <citation type="journal article" date="2013" name="PLoS Genet.">
        <title>Plant-symbiotic fungi as chemical engineers: Multi-genome analysis of the Clavicipitaceae reveals dynamics of alkaloid loci.</title>
        <authorList>
            <person name="Schardl C.L."/>
            <person name="Young C.A."/>
            <person name="Hesse U."/>
            <person name="Amyotte S.G."/>
            <person name="Andreeva K."/>
            <person name="Calie P.J."/>
            <person name="Fleetwood D.J."/>
            <person name="Haws D.C."/>
            <person name="Moore N."/>
            <person name="Oeser B."/>
            <person name="Panaccione D.G."/>
            <person name="Schweri K.K."/>
            <person name="Voisey C.R."/>
            <person name="Farman M.L."/>
            <person name="Jaromczyk J.W."/>
            <person name="Roe B.A."/>
            <person name="O'Sullivan D.M."/>
            <person name="Scott B."/>
            <person name="Tudzynski P."/>
            <person name="An Z."/>
            <person name="Arnaoudova E.G."/>
            <person name="Bullock C.T."/>
            <person name="Charlton N.D."/>
            <person name="Chen L."/>
            <person name="Cox M."/>
            <person name="Dinkins R.D."/>
            <person name="Florea S."/>
            <person name="Glenn A.E."/>
            <person name="Gordon A."/>
            <person name="Gueldener U."/>
            <person name="Harris D.R."/>
            <person name="Hollin W."/>
            <person name="Jaromczyk J."/>
            <person name="Johnson R.D."/>
            <person name="Khan A.K."/>
            <person name="Leistner E."/>
            <person name="Leuchtmann A."/>
            <person name="Li C."/>
            <person name="Liu J."/>
            <person name="Liu J."/>
            <person name="Liu M."/>
            <person name="Mace W."/>
            <person name="Machado C."/>
            <person name="Nagabhyru P."/>
            <person name="Pan J."/>
            <person name="Schmid J."/>
            <person name="Sugawara K."/>
            <person name="Steiner U."/>
            <person name="Takach J.E."/>
            <person name="Tanaka E."/>
            <person name="Webb J.S."/>
            <person name="Wilson E.V."/>
            <person name="Wiseman J.L."/>
            <person name="Yoshida R."/>
            <person name="Zeng Z."/>
        </authorList>
    </citation>
    <scope>NUCLEOTIDE SEQUENCE [LARGE SCALE GENOMIC DNA]</scope>
    <source>
        <strain evidence="1 2">20.1</strain>
    </source>
</reference>
<name>M1W6X7_CLAP2</name>
<accession>M1W6X7</accession>
<dbReference type="VEuPathDB" id="FungiDB:CPUR_08860"/>
<gene>
    <name evidence="1" type="ORF">CPUR_08860</name>
</gene>
<dbReference type="HOGENOM" id="CLU_2413085_0_0_1"/>
<dbReference type="EMBL" id="CAGA01000169">
    <property type="protein sequence ID" value="CCE34921.1"/>
    <property type="molecule type" value="Genomic_DNA"/>
</dbReference>
<organism evidence="1 2">
    <name type="scientific">Claviceps purpurea (strain 20.1)</name>
    <name type="common">Ergot fungus</name>
    <name type="synonym">Sphacelia segetum</name>
    <dbReference type="NCBI Taxonomy" id="1111077"/>
    <lineage>
        <taxon>Eukaryota</taxon>
        <taxon>Fungi</taxon>
        <taxon>Dikarya</taxon>
        <taxon>Ascomycota</taxon>
        <taxon>Pezizomycotina</taxon>
        <taxon>Sordariomycetes</taxon>
        <taxon>Hypocreomycetidae</taxon>
        <taxon>Hypocreales</taxon>
        <taxon>Clavicipitaceae</taxon>
        <taxon>Claviceps</taxon>
    </lineage>
</organism>
<comment type="caution">
    <text evidence="1">The sequence shown here is derived from an EMBL/GenBank/DDBJ whole genome shotgun (WGS) entry which is preliminary data.</text>
</comment>